<evidence type="ECO:0000256" key="7">
    <source>
        <dbReference type="PROSITE-ProRule" id="PRU00042"/>
    </source>
</evidence>
<dbReference type="InterPro" id="IPR007219">
    <property type="entry name" value="XnlR_reg_dom"/>
</dbReference>
<dbReference type="Pfam" id="PF00096">
    <property type="entry name" value="zf-C2H2"/>
    <property type="match status" value="1"/>
</dbReference>
<dbReference type="SUPFAM" id="SSF57667">
    <property type="entry name" value="beta-beta-alpha zinc fingers"/>
    <property type="match status" value="1"/>
</dbReference>
<gene>
    <name evidence="9" type="ORF">BDW59DRAFT_111711</name>
</gene>
<dbReference type="InterPro" id="IPR051059">
    <property type="entry name" value="VerF-like"/>
</dbReference>
<evidence type="ECO:0000313" key="10">
    <source>
        <dbReference type="Proteomes" id="UP001610335"/>
    </source>
</evidence>
<evidence type="ECO:0000256" key="1">
    <source>
        <dbReference type="ARBA" id="ARBA00004123"/>
    </source>
</evidence>
<sequence length="713" mass="79465">MSASRRRTCHACNRTFSKAEHLTRHLRSHTKERPYECSICGKLYSRSDVLRRHEKSHQDAAPQAGEQLVCDVPVLTPVSQEAPKGPTVMADCPANTGGISSQSLEVDGPQVVNTQSALGMNLHDRVLHADSSSWFLGTGLDVDALDFTLSSAVSSWARIPSMPSISSMGDYGTFYTPTPTHTRSIPEAHDLPADNVKRKWFTRLSVLEEAQASQTAFSIRGDFFGQGNIAADENYRAGLSQRLQPQMHDEALPSSDQLNLFANLFFSRFHSLLPVVHVPSFKPTTENSLLFVSICSVGSLFVGSSYAVAQGTRLFERLNKAILASWESILSHSCSDALSMVQAAIIGQTFAILSGRPRDLVLADVLHGTVMAWARESNKNALPPPSDPEIMFTNDADIDEQWSRWIDQEQRKRVDIALNIHDAELASLLHHEPIRKHRLTQYPCLASDALFMASTAARWAELYRETTTHPAPLAGVKDPLLAGAADSKFTAYGVLESLNAHIIEARQSHVFDEHESRRLSNMLMQWWRKYSHHIFEHEDDDPFCLPVLWHSVYMTIYADMDLLEQASGRDGQCVATASSSRVRSWSNSLDASRCLVHAILVQHYLERMRVSSEPAIHVPRSLLYAALSWFCFTRIAGRQVIDVKAFDAPEIQLLGSSHMTPLAALTKAIRESASTDVNHLHRLIDLLNRVGRWAISYSFAYVLCAALENEQRA</sequence>
<keyword evidence="4 7" id="KW-0863">Zinc-finger</keyword>
<dbReference type="CDD" id="cd12148">
    <property type="entry name" value="fungal_TF_MHR"/>
    <property type="match status" value="1"/>
</dbReference>
<reference evidence="9 10" key="1">
    <citation type="submission" date="2024-07" db="EMBL/GenBank/DDBJ databases">
        <title>Section-level genome sequencing and comparative genomics of Aspergillus sections Usti and Cavernicolus.</title>
        <authorList>
            <consortium name="Lawrence Berkeley National Laboratory"/>
            <person name="Nybo J.L."/>
            <person name="Vesth T.C."/>
            <person name="Theobald S."/>
            <person name="Frisvad J.C."/>
            <person name="Larsen T.O."/>
            <person name="Kjaerboelling I."/>
            <person name="Rothschild-Mancinelli K."/>
            <person name="Lyhne E.K."/>
            <person name="Kogle M.E."/>
            <person name="Barry K."/>
            <person name="Clum A."/>
            <person name="Na H."/>
            <person name="Ledsgaard L."/>
            <person name="Lin J."/>
            <person name="Lipzen A."/>
            <person name="Kuo A."/>
            <person name="Riley R."/>
            <person name="Mondo S."/>
            <person name="LaButti K."/>
            <person name="Haridas S."/>
            <person name="Pangalinan J."/>
            <person name="Salamov A.A."/>
            <person name="Simmons B.A."/>
            <person name="Magnuson J.K."/>
            <person name="Chen J."/>
            <person name="Drula E."/>
            <person name="Henrissat B."/>
            <person name="Wiebenga A."/>
            <person name="Lubbers R.J."/>
            <person name="Gomes A.C."/>
            <person name="Makela M.R."/>
            <person name="Stajich J."/>
            <person name="Grigoriev I.V."/>
            <person name="Mortensen U.H."/>
            <person name="De vries R.P."/>
            <person name="Baker S.E."/>
            <person name="Andersen M.R."/>
        </authorList>
    </citation>
    <scope>NUCLEOTIDE SEQUENCE [LARGE SCALE GENOMIC DNA]</scope>
    <source>
        <strain evidence="9 10">CBS 600.67</strain>
    </source>
</reference>
<keyword evidence="2" id="KW-0479">Metal-binding</keyword>
<comment type="caution">
    <text evidence="9">The sequence shown here is derived from an EMBL/GenBank/DDBJ whole genome shotgun (WGS) entry which is preliminary data.</text>
</comment>
<feature type="domain" description="C2H2-type" evidence="8">
    <location>
        <begin position="7"/>
        <end position="34"/>
    </location>
</feature>
<evidence type="ECO:0000259" key="8">
    <source>
        <dbReference type="PROSITE" id="PS50157"/>
    </source>
</evidence>
<evidence type="ECO:0000256" key="6">
    <source>
        <dbReference type="ARBA" id="ARBA00023242"/>
    </source>
</evidence>
<proteinExistence type="predicted"/>
<dbReference type="EMBL" id="JBFXLS010000065">
    <property type="protein sequence ID" value="KAL2821311.1"/>
    <property type="molecule type" value="Genomic_DNA"/>
</dbReference>
<name>A0ABR4I0Q4_9EURO</name>
<evidence type="ECO:0000256" key="3">
    <source>
        <dbReference type="ARBA" id="ARBA00022737"/>
    </source>
</evidence>
<dbReference type="PANTHER" id="PTHR40626">
    <property type="entry name" value="MIP31509P"/>
    <property type="match status" value="1"/>
</dbReference>
<protein>
    <submittedName>
        <fullName evidence="9">Fungal-specific transcription factor domain-containing protein</fullName>
    </submittedName>
</protein>
<comment type="subcellular location">
    <subcellularLocation>
        <location evidence="1">Nucleus</location>
    </subcellularLocation>
</comment>
<dbReference type="Pfam" id="PF13912">
    <property type="entry name" value="zf-C2H2_6"/>
    <property type="match status" value="1"/>
</dbReference>
<dbReference type="PROSITE" id="PS50157">
    <property type="entry name" value="ZINC_FINGER_C2H2_2"/>
    <property type="match status" value="2"/>
</dbReference>
<dbReference type="InterPro" id="IPR036236">
    <property type="entry name" value="Znf_C2H2_sf"/>
</dbReference>
<dbReference type="InterPro" id="IPR013087">
    <property type="entry name" value="Znf_C2H2_type"/>
</dbReference>
<evidence type="ECO:0000256" key="4">
    <source>
        <dbReference type="ARBA" id="ARBA00022771"/>
    </source>
</evidence>
<dbReference type="SMART" id="SM00355">
    <property type="entry name" value="ZnF_C2H2"/>
    <property type="match status" value="2"/>
</dbReference>
<feature type="domain" description="C2H2-type" evidence="8">
    <location>
        <begin position="35"/>
        <end position="62"/>
    </location>
</feature>
<evidence type="ECO:0000256" key="5">
    <source>
        <dbReference type="ARBA" id="ARBA00022833"/>
    </source>
</evidence>
<dbReference type="PANTHER" id="PTHR40626:SF7">
    <property type="entry name" value="TRANSCRIPTION FACTOR, PUTATIVE (AFU_ORTHOLOGUE AFUA_1G04110)-RELATED"/>
    <property type="match status" value="1"/>
</dbReference>
<evidence type="ECO:0000313" key="9">
    <source>
        <dbReference type="EMBL" id="KAL2821311.1"/>
    </source>
</evidence>
<keyword evidence="3" id="KW-0677">Repeat</keyword>
<organism evidence="9 10">
    <name type="scientific">Aspergillus cavernicola</name>
    <dbReference type="NCBI Taxonomy" id="176166"/>
    <lineage>
        <taxon>Eukaryota</taxon>
        <taxon>Fungi</taxon>
        <taxon>Dikarya</taxon>
        <taxon>Ascomycota</taxon>
        <taxon>Pezizomycotina</taxon>
        <taxon>Eurotiomycetes</taxon>
        <taxon>Eurotiomycetidae</taxon>
        <taxon>Eurotiales</taxon>
        <taxon>Aspergillaceae</taxon>
        <taxon>Aspergillus</taxon>
        <taxon>Aspergillus subgen. Nidulantes</taxon>
    </lineage>
</organism>
<evidence type="ECO:0000256" key="2">
    <source>
        <dbReference type="ARBA" id="ARBA00022723"/>
    </source>
</evidence>
<dbReference type="Gene3D" id="3.30.160.60">
    <property type="entry name" value="Classic Zinc Finger"/>
    <property type="match status" value="2"/>
</dbReference>
<dbReference type="Pfam" id="PF04082">
    <property type="entry name" value="Fungal_trans"/>
    <property type="match status" value="1"/>
</dbReference>
<keyword evidence="5" id="KW-0862">Zinc</keyword>
<accession>A0ABR4I0Q4</accession>
<keyword evidence="6" id="KW-0539">Nucleus</keyword>
<dbReference type="PROSITE" id="PS00028">
    <property type="entry name" value="ZINC_FINGER_C2H2_1"/>
    <property type="match status" value="2"/>
</dbReference>
<dbReference type="Proteomes" id="UP001610335">
    <property type="component" value="Unassembled WGS sequence"/>
</dbReference>
<keyword evidence="10" id="KW-1185">Reference proteome</keyword>